<dbReference type="OrthoDB" id="9791656at2"/>
<dbReference type="InterPro" id="IPR015797">
    <property type="entry name" value="NUDIX_hydrolase-like_dom_sf"/>
</dbReference>
<dbReference type="SUPFAM" id="SSF55811">
    <property type="entry name" value="Nudix"/>
    <property type="match status" value="1"/>
</dbReference>
<evidence type="ECO:0000256" key="7">
    <source>
        <dbReference type="ARBA" id="ARBA00022842"/>
    </source>
</evidence>
<evidence type="ECO:0000259" key="11">
    <source>
        <dbReference type="PROSITE" id="PS51462"/>
    </source>
</evidence>
<dbReference type="InterPro" id="IPR020084">
    <property type="entry name" value="NUDIX_hydrolase_CS"/>
</dbReference>
<evidence type="ECO:0000256" key="10">
    <source>
        <dbReference type="RuleBase" id="RU003476"/>
    </source>
</evidence>
<dbReference type="EMBL" id="RZUL01000001">
    <property type="protein sequence ID" value="RVT43499.1"/>
    <property type="molecule type" value="Genomic_DNA"/>
</dbReference>
<dbReference type="Pfam" id="PF09297">
    <property type="entry name" value="Zn_ribbon_NUD"/>
    <property type="match status" value="1"/>
</dbReference>
<dbReference type="PANTHER" id="PTHR42904:SF6">
    <property type="entry name" value="NAD-CAPPED RNA HYDROLASE NUDT12"/>
    <property type="match status" value="1"/>
</dbReference>
<dbReference type="NCBIfam" id="NF001299">
    <property type="entry name" value="PRK00241.1"/>
    <property type="match status" value="1"/>
</dbReference>
<dbReference type="GO" id="GO:0005829">
    <property type="term" value="C:cytosol"/>
    <property type="evidence" value="ECO:0007669"/>
    <property type="project" value="TreeGrafter"/>
</dbReference>
<keyword evidence="6 10" id="KW-0378">Hydrolase</keyword>
<reference evidence="12 13" key="1">
    <citation type="submission" date="2019-01" db="EMBL/GenBank/DDBJ databases">
        <authorList>
            <person name="Chen W.-M."/>
        </authorList>
    </citation>
    <scope>NUCLEOTIDE SEQUENCE [LARGE SCALE GENOMIC DNA]</scope>
    <source>
        <strain evidence="12 13">TLA-22</strain>
    </source>
</reference>
<evidence type="ECO:0000256" key="6">
    <source>
        <dbReference type="ARBA" id="ARBA00022801"/>
    </source>
</evidence>
<dbReference type="PROSITE" id="PS51462">
    <property type="entry name" value="NUDIX"/>
    <property type="match status" value="1"/>
</dbReference>
<keyword evidence="8" id="KW-0520">NAD</keyword>
<comment type="cofactor">
    <cofactor evidence="2">
        <name>Zn(2+)</name>
        <dbReference type="ChEBI" id="CHEBI:29105"/>
    </cofactor>
</comment>
<comment type="caution">
    <text evidence="12">The sequence shown here is derived from an EMBL/GenBank/DDBJ whole genome shotgun (WGS) entry which is preliminary data.</text>
</comment>
<organism evidence="12 13">
    <name type="scientific">Sphingobium algorifonticola</name>
    <dbReference type="NCBI Taxonomy" id="2008318"/>
    <lineage>
        <taxon>Bacteria</taxon>
        <taxon>Pseudomonadati</taxon>
        <taxon>Pseudomonadota</taxon>
        <taxon>Alphaproteobacteria</taxon>
        <taxon>Sphingomonadales</taxon>
        <taxon>Sphingomonadaceae</taxon>
        <taxon>Sphingobium</taxon>
    </lineage>
</organism>
<dbReference type="PANTHER" id="PTHR42904">
    <property type="entry name" value="NUDIX HYDROLASE, NUDC SUBFAMILY"/>
    <property type="match status" value="1"/>
</dbReference>
<comment type="catalytic activity">
    <reaction evidence="9">
        <text>a 5'-end NAD(+)-phospho-ribonucleoside in mRNA + H2O = a 5'-end phospho-adenosine-phospho-ribonucleoside in mRNA + beta-nicotinamide D-ribonucleotide + 2 H(+)</text>
        <dbReference type="Rhea" id="RHEA:60876"/>
        <dbReference type="Rhea" id="RHEA-COMP:15698"/>
        <dbReference type="Rhea" id="RHEA-COMP:15719"/>
        <dbReference type="ChEBI" id="CHEBI:14649"/>
        <dbReference type="ChEBI" id="CHEBI:15377"/>
        <dbReference type="ChEBI" id="CHEBI:15378"/>
        <dbReference type="ChEBI" id="CHEBI:144029"/>
        <dbReference type="ChEBI" id="CHEBI:144051"/>
    </reaction>
    <physiologicalReaction direction="left-to-right" evidence="9">
        <dbReference type="Rhea" id="RHEA:60877"/>
    </physiologicalReaction>
</comment>
<sequence length="305" mass="32577">MIAATAAVPGFVGGTLDRADQVRSDPVRLAEAFADRRARMLLLDGLDPVVDGAAIATASLPEDAEPTDFVLLGIGAAGPVFAYLDPALGTAATYAPKVWAIAPLLSPDQLALYGTARSLIDWHARHGFCARCGTPTVPSKAGWARRCGGGTLSGSESEQRGCGAEHFPRVDPVTIMLAEHDGRVLVGRQPRFPAGRYSALAGFVEPGETIEEAVARELWEEAGIVVENVRYAMSQPWPFPSSLMIACVATARDDALTIDMTEIEDAMWVTRDEVRAALAGEAGARFLAPPEMAVAYHLFRFWLGE</sequence>
<dbReference type="EC" id="3.6.1.22" evidence="4"/>
<dbReference type="RefSeq" id="WP_127689038.1">
    <property type="nucleotide sequence ID" value="NZ_RZUL01000001.1"/>
</dbReference>
<dbReference type="InterPro" id="IPR015376">
    <property type="entry name" value="Znr_NADH_PPase"/>
</dbReference>
<dbReference type="GO" id="GO:0110153">
    <property type="term" value="F:RNA NAD-cap (NMN-forming) hydrolase activity"/>
    <property type="evidence" value="ECO:0007669"/>
    <property type="project" value="RHEA"/>
</dbReference>
<evidence type="ECO:0000256" key="5">
    <source>
        <dbReference type="ARBA" id="ARBA00022723"/>
    </source>
</evidence>
<dbReference type="Gene3D" id="3.90.79.20">
    <property type="match status" value="1"/>
</dbReference>
<dbReference type="GO" id="GO:0006742">
    <property type="term" value="P:NADP+ catabolic process"/>
    <property type="evidence" value="ECO:0007669"/>
    <property type="project" value="TreeGrafter"/>
</dbReference>
<keyword evidence="13" id="KW-1185">Reference proteome</keyword>
<protein>
    <recommendedName>
        <fullName evidence="4">NAD(+) diphosphatase</fullName>
        <ecNumber evidence="4">3.6.1.22</ecNumber>
    </recommendedName>
</protein>
<dbReference type="AlphaFoldDB" id="A0A437JC65"/>
<evidence type="ECO:0000313" key="13">
    <source>
        <dbReference type="Proteomes" id="UP000282977"/>
    </source>
</evidence>
<dbReference type="InterPro" id="IPR020476">
    <property type="entry name" value="Nudix_hydrolase"/>
</dbReference>
<evidence type="ECO:0000256" key="2">
    <source>
        <dbReference type="ARBA" id="ARBA00001947"/>
    </source>
</evidence>
<keyword evidence="7" id="KW-0460">Magnesium</keyword>
<feature type="domain" description="Nudix hydrolase" evidence="11">
    <location>
        <begin position="168"/>
        <end position="293"/>
    </location>
</feature>
<accession>A0A437JC65</accession>
<dbReference type="PRINTS" id="PR00502">
    <property type="entry name" value="NUDIXFAMILY"/>
</dbReference>
<gene>
    <name evidence="12" type="ORF">ENE74_02435</name>
</gene>
<evidence type="ECO:0000256" key="4">
    <source>
        <dbReference type="ARBA" id="ARBA00012381"/>
    </source>
</evidence>
<dbReference type="GO" id="GO:0035529">
    <property type="term" value="F:NADH pyrophosphatase activity"/>
    <property type="evidence" value="ECO:0007669"/>
    <property type="project" value="TreeGrafter"/>
</dbReference>
<proteinExistence type="inferred from homology"/>
<dbReference type="PROSITE" id="PS00893">
    <property type="entry name" value="NUDIX_BOX"/>
    <property type="match status" value="1"/>
</dbReference>
<evidence type="ECO:0000256" key="3">
    <source>
        <dbReference type="ARBA" id="ARBA00009595"/>
    </source>
</evidence>
<comment type="similarity">
    <text evidence="3">Belongs to the Nudix hydrolase family. NudC subfamily.</text>
</comment>
<dbReference type="Pfam" id="PF00293">
    <property type="entry name" value="NUDIX"/>
    <property type="match status" value="1"/>
</dbReference>
<dbReference type="GO" id="GO:0019677">
    <property type="term" value="P:NAD+ catabolic process"/>
    <property type="evidence" value="ECO:0007669"/>
    <property type="project" value="TreeGrafter"/>
</dbReference>
<dbReference type="GO" id="GO:0046872">
    <property type="term" value="F:metal ion binding"/>
    <property type="evidence" value="ECO:0007669"/>
    <property type="project" value="UniProtKB-KW"/>
</dbReference>
<dbReference type="InterPro" id="IPR049734">
    <property type="entry name" value="NudC-like_C"/>
</dbReference>
<evidence type="ECO:0000256" key="1">
    <source>
        <dbReference type="ARBA" id="ARBA00001946"/>
    </source>
</evidence>
<dbReference type="Gene3D" id="3.90.79.10">
    <property type="entry name" value="Nucleoside Triphosphate Pyrophosphohydrolase"/>
    <property type="match status" value="1"/>
</dbReference>
<evidence type="ECO:0000256" key="8">
    <source>
        <dbReference type="ARBA" id="ARBA00023027"/>
    </source>
</evidence>
<name>A0A437JC65_9SPHN</name>
<dbReference type="CDD" id="cd03429">
    <property type="entry name" value="NUDIX_NADH_pyrophosphatase_Nudt13"/>
    <property type="match status" value="1"/>
</dbReference>
<dbReference type="InterPro" id="IPR000086">
    <property type="entry name" value="NUDIX_hydrolase_dom"/>
</dbReference>
<dbReference type="Proteomes" id="UP000282977">
    <property type="component" value="Unassembled WGS sequence"/>
</dbReference>
<evidence type="ECO:0000313" key="12">
    <source>
        <dbReference type="EMBL" id="RVT43499.1"/>
    </source>
</evidence>
<dbReference type="InterPro" id="IPR050241">
    <property type="entry name" value="NAD-cap_RNA_hydrolase_NudC"/>
</dbReference>
<evidence type="ECO:0000256" key="9">
    <source>
        <dbReference type="ARBA" id="ARBA00023679"/>
    </source>
</evidence>
<comment type="cofactor">
    <cofactor evidence="1">
        <name>Mg(2+)</name>
        <dbReference type="ChEBI" id="CHEBI:18420"/>
    </cofactor>
</comment>
<keyword evidence="5" id="KW-0479">Metal-binding</keyword>